<gene>
    <name evidence="7" type="ORF">ACFSVL_10360</name>
</gene>
<evidence type="ECO:0000256" key="2">
    <source>
        <dbReference type="ARBA" id="ARBA00009463"/>
    </source>
</evidence>
<dbReference type="Proteomes" id="UP001597483">
    <property type="component" value="Unassembled WGS sequence"/>
</dbReference>
<dbReference type="InterPro" id="IPR013328">
    <property type="entry name" value="6PGD_dom2"/>
</dbReference>
<comment type="caution">
    <text evidence="7">The sequence shown here is derived from an EMBL/GenBank/DDBJ whole genome shotgun (WGS) entry which is preliminary data.</text>
</comment>
<dbReference type="InterPro" id="IPR036291">
    <property type="entry name" value="NAD(P)-bd_dom_sf"/>
</dbReference>
<feature type="domain" description="3-hydroxyacyl-CoA dehydrogenase NAD binding" evidence="6">
    <location>
        <begin position="293"/>
        <end position="470"/>
    </location>
</feature>
<dbReference type="PANTHER" id="PTHR48075:SF9">
    <property type="entry name" value="3-HYDROXYBUTYRYL-COA DEHYDROGENASE"/>
    <property type="match status" value="1"/>
</dbReference>
<evidence type="ECO:0000256" key="1">
    <source>
        <dbReference type="ARBA" id="ARBA00005086"/>
    </source>
</evidence>
<feature type="domain" description="3-hydroxyacyl-CoA dehydrogenase NAD binding" evidence="6">
    <location>
        <begin position="8"/>
        <end position="174"/>
    </location>
</feature>
<reference evidence="8" key="1">
    <citation type="journal article" date="2019" name="Int. J. Syst. Evol. Microbiol.">
        <title>The Global Catalogue of Microorganisms (GCM) 10K type strain sequencing project: providing services to taxonomists for standard genome sequencing and annotation.</title>
        <authorList>
            <consortium name="The Broad Institute Genomics Platform"/>
            <consortium name="The Broad Institute Genome Sequencing Center for Infectious Disease"/>
            <person name="Wu L."/>
            <person name="Ma J."/>
        </authorList>
    </citation>
    <scope>NUCLEOTIDE SEQUENCE [LARGE SCALE GENOMIC DNA]</scope>
    <source>
        <strain evidence="8">CGMCC 4.7641</strain>
    </source>
</reference>
<evidence type="ECO:0000313" key="8">
    <source>
        <dbReference type="Proteomes" id="UP001597483"/>
    </source>
</evidence>
<dbReference type="EMBL" id="JBHUKS010000006">
    <property type="protein sequence ID" value="MFD2467798.1"/>
    <property type="molecule type" value="Genomic_DNA"/>
</dbReference>
<dbReference type="Pfam" id="PF02737">
    <property type="entry name" value="3HCDH_N"/>
    <property type="match status" value="2"/>
</dbReference>
<dbReference type="Gene3D" id="1.10.1040.10">
    <property type="entry name" value="N-(1-d-carboxylethyl)-l-norvaline Dehydrogenase, domain 2"/>
    <property type="match status" value="2"/>
</dbReference>
<keyword evidence="3 7" id="KW-0560">Oxidoreductase</keyword>
<feature type="domain" description="3-hydroxyacyl-CoA dehydrogenase C-terminal" evidence="5">
    <location>
        <begin position="178"/>
        <end position="274"/>
    </location>
</feature>
<dbReference type="RefSeq" id="WP_378302848.1">
    <property type="nucleotide sequence ID" value="NZ_JBHUKS010000006.1"/>
</dbReference>
<comment type="similarity">
    <text evidence="2">Belongs to the 3-hydroxyacyl-CoA dehydrogenase family.</text>
</comment>
<evidence type="ECO:0000259" key="5">
    <source>
        <dbReference type="Pfam" id="PF00725"/>
    </source>
</evidence>
<dbReference type="EC" id="1.1.1.35" evidence="7"/>
<sequence>MTPPFSLVWVFGLGEVGATLVAQLAKAGHRVVGTEVDADALARGREKVRAAVADDSARDRITCTTDPSLLSQADLVVEAVPEALDVKVDVLRTAVARCTPDAVFVATTTGFSVTEIGAKIGALERTVGLQLDVPAAGETIGGTELVSTPVTDQGVRQRVDDLVRSLGCVPLWQNDQPGFTGAGLLLRYLNDAARMYGSGYASCEDIDTAMELGCGLRHGPLRRIDLIGVDNVVRSLTALADRTGDASFAPAPILARMHREGVLGRKSGQGFHSYDRETPPKPAAAPRHPPLRIGVVGAGTMGTGIASVFAQHGHSTTLLGRSGTRVNEARAAIERSLSKRVAAGKLSAEDMAAAVGRLAGAVDYDALADCDLVVEAVSEDIETKRSVFAALDKVVQPEAVLATSTSSLPVLDSALATTRPEQVLGMHFFNPAPAMKLVEVVHTVLTDKAVTAAAGDLVRSLGKVPVHCSDRAGFIVNALLFPYLNRAVTLIQDRQATLDALDDVMTQAYGYPLGPIRLLDVVGLDVSLAIQQRLHESFDSPGLAPAGHLAEFVAAGYFGVKTGRGFRPH</sequence>
<protein>
    <submittedName>
        <fullName evidence="7">3-hydroxyacyl-CoA dehydrogenase family protein</fullName>
        <ecNumber evidence="7">1.1.1.35</ecNumber>
    </submittedName>
</protein>
<dbReference type="Gene3D" id="3.40.50.720">
    <property type="entry name" value="NAD(P)-binding Rossmann-like Domain"/>
    <property type="match status" value="2"/>
</dbReference>
<proteinExistence type="inferred from homology"/>
<evidence type="ECO:0000259" key="6">
    <source>
        <dbReference type="Pfam" id="PF02737"/>
    </source>
</evidence>
<comment type="pathway">
    <text evidence="1">Lipid metabolism; butanoate metabolism.</text>
</comment>
<dbReference type="SUPFAM" id="SSF48179">
    <property type="entry name" value="6-phosphogluconate dehydrogenase C-terminal domain-like"/>
    <property type="match status" value="2"/>
</dbReference>
<dbReference type="Pfam" id="PF00725">
    <property type="entry name" value="3HCDH"/>
    <property type="match status" value="2"/>
</dbReference>
<evidence type="ECO:0000256" key="3">
    <source>
        <dbReference type="ARBA" id="ARBA00023002"/>
    </source>
</evidence>
<dbReference type="InterPro" id="IPR008927">
    <property type="entry name" value="6-PGluconate_DH-like_C_sf"/>
</dbReference>
<dbReference type="InterPro" id="IPR006108">
    <property type="entry name" value="3HC_DH_C"/>
</dbReference>
<feature type="region of interest" description="Disordered" evidence="4">
    <location>
        <begin position="267"/>
        <end position="289"/>
    </location>
</feature>
<dbReference type="GO" id="GO:0003857">
    <property type="term" value="F:(3S)-3-hydroxyacyl-CoA dehydrogenase (NAD+) activity"/>
    <property type="evidence" value="ECO:0007669"/>
    <property type="project" value="UniProtKB-EC"/>
</dbReference>
<feature type="domain" description="3-hydroxyacyl-CoA dehydrogenase C-terminal" evidence="5">
    <location>
        <begin position="473"/>
        <end position="566"/>
    </location>
</feature>
<accession>A0ABW5H3S7</accession>
<organism evidence="7 8">
    <name type="scientific">Amycolatopsis silviterrae</name>
    <dbReference type="NCBI Taxonomy" id="1656914"/>
    <lineage>
        <taxon>Bacteria</taxon>
        <taxon>Bacillati</taxon>
        <taxon>Actinomycetota</taxon>
        <taxon>Actinomycetes</taxon>
        <taxon>Pseudonocardiales</taxon>
        <taxon>Pseudonocardiaceae</taxon>
        <taxon>Amycolatopsis</taxon>
    </lineage>
</organism>
<evidence type="ECO:0000313" key="7">
    <source>
        <dbReference type="EMBL" id="MFD2467798.1"/>
    </source>
</evidence>
<dbReference type="PANTHER" id="PTHR48075">
    <property type="entry name" value="3-HYDROXYACYL-COA DEHYDROGENASE FAMILY PROTEIN"/>
    <property type="match status" value="1"/>
</dbReference>
<evidence type="ECO:0000256" key="4">
    <source>
        <dbReference type="SAM" id="MobiDB-lite"/>
    </source>
</evidence>
<dbReference type="InterPro" id="IPR006176">
    <property type="entry name" value="3-OHacyl-CoA_DH_NAD-bd"/>
</dbReference>
<name>A0ABW5H3S7_9PSEU</name>
<keyword evidence="8" id="KW-1185">Reference proteome</keyword>
<dbReference type="SUPFAM" id="SSF51735">
    <property type="entry name" value="NAD(P)-binding Rossmann-fold domains"/>
    <property type="match status" value="2"/>
</dbReference>